<comment type="caution">
    <text evidence="3">The sequence shown here is derived from an EMBL/GenBank/DDBJ whole genome shotgun (WGS) entry which is preliminary data.</text>
</comment>
<sequence>MTEAQMDTQHLVVSRVFDADRDRLWTAWTTPSEITRWWGPNGFVAVESSIELEPREGGVFRLTMHSAEHGIEVPMDAHFLAVDPGERLVYTEPTPCLPAIRSVVGTLTLTDAGSGKTEVTLDITMETSDEIRTLSETGWHESFDRLATVLAE</sequence>
<protein>
    <submittedName>
        <fullName evidence="3">SRPBCC domain-containing protein</fullName>
    </submittedName>
</protein>
<keyword evidence="4" id="KW-1185">Reference proteome</keyword>
<accession>A0ABW2TLR5</accession>
<dbReference type="Proteomes" id="UP001596512">
    <property type="component" value="Unassembled WGS sequence"/>
</dbReference>
<evidence type="ECO:0000256" key="1">
    <source>
        <dbReference type="ARBA" id="ARBA00006817"/>
    </source>
</evidence>
<dbReference type="InterPro" id="IPR023393">
    <property type="entry name" value="START-like_dom_sf"/>
</dbReference>
<dbReference type="SUPFAM" id="SSF55961">
    <property type="entry name" value="Bet v1-like"/>
    <property type="match status" value="1"/>
</dbReference>
<feature type="domain" description="Activator of Hsp90 ATPase homologue 1/2-like C-terminal" evidence="2">
    <location>
        <begin position="18"/>
        <end position="150"/>
    </location>
</feature>
<evidence type="ECO:0000313" key="4">
    <source>
        <dbReference type="Proteomes" id="UP001596512"/>
    </source>
</evidence>
<evidence type="ECO:0000259" key="2">
    <source>
        <dbReference type="Pfam" id="PF08327"/>
    </source>
</evidence>
<evidence type="ECO:0000313" key="3">
    <source>
        <dbReference type="EMBL" id="MFC7613518.1"/>
    </source>
</evidence>
<dbReference type="CDD" id="cd07814">
    <property type="entry name" value="SRPBCC_CalC_Aha1-like"/>
    <property type="match status" value="1"/>
</dbReference>
<dbReference type="Gene3D" id="3.30.530.20">
    <property type="match status" value="1"/>
</dbReference>
<reference evidence="4" key="1">
    <citation type="journal article" date="2019" name="Int. J. Syst. Evol. Microbiol.">
        <title>The Global Catalogue of Microorganisms (GCM) 10K type strain sequencing project: providing services to taxonomists for standard genome sequencing and annotation.</title>
        <authorList>
            <consortium name="The Broad Institute Genomics Platform"/>
            <consortium name="The Broad Institute Genome Sequencing Center for Infectious Disease"/>
            <person name="Wu L."/>
            <person name="Ma J."/>
        </authorList>
    </citation>
    <scope>NUCLEOTIDE SEQUENCE [LARGE SCALE GENOMIC DNA]</scope>
    <source>
        <strain evidence="4">JCM 17695</strain>
    </source>
</reference>
<dbReference type="InterPro" id="IPR013538">
    <property type="entry name" value="ASHA1/2-like_C"/>
</dbReference>
<gene>
    <name evidence="3" type="ORF">ACFQV2_07765</name>
</gene>
<organism evidence="3 4">
    <name type="scientific">Actinokineospora soli</name>
    <dbReference type="NCBI Taxonomy" id="1048753"/>
    <lineage>
        <taxon>Bacteria</taxon>
        <taxon>Bacillati</taxon>
        <taxon>Actinomycetota</taxon>
        <taxon>Actinomycetes</taxon>
        <taxon>Pseudonocardiales</taxon>
        <taxon>Pseudonocardiaceae</taxon>
        <taxon>Actinokineospora</taxon>
    </lineage>
</organism>
<dbReference type="EMBL" id="JBHTEY010000004">
    <property type="protein sequence ID" value="MFC7613518.1"/>
    <property type="molecule type" value="Genomic_DNA"/>
</dbReference>
<dbReference type="Pfam" id="PF08327">
    <property type="entry name" value="AHSA1"/>
    <property type="match status" value="1"/>
</dbReference>
<name>A0ABW2TLR5_9PSEU</name>
<proteinExistence type="inferred from homology"/>
<comment type="similarity">
    <text evidence="1">Belongs to the AHA1 family.</text>
</comment>